<dbReference type="Proteomes" id="UP000009081">
    <property type="component" value="Plasmid megaplasmid"/>
</dbReference>
<evidence type="ECO:0000313" key="2">
    <source>
        <dbReference type="Proteomes" id="UP000009081"/>
    </source>
</evidence>
<keyword evidence="2" id="KW-1185">Reference proteome</keyword>
<dbReference type="HOGENOM" id="CLU_1353330_0_0_5"/>
<gene>
    <name evidence="1" type="ordered locus">MexAM1_META2p0839</name>
</gene>
<proteinExistence type="predicted"/>
<reference evidence="1 2" key="1">
    <citation type="journal article" date="2009" name="PLoS ONE">
        <title>Methylobacterium genome sequences: a reference blueprint to investigate microbial metabolism of C1 compounds from natural and industrial sources.</title>
        <authorList>
            <person name="Vuilleumier S."/>
            <person name="Chistoserdova L."/>
            <person name="Lee M.-C."/>
            <person name="Bringel F."/>
            <person name="Lajus A."/>
            <person name="Zhou Y."/>
            <person name="Gourion B."/>
            <person name="Barbe V."/>
            <person name="Chang J."/>
            <person name="Cruveiller S."/>
            <person name="Dossat C."/>
            <person name="Gillett W."/>
            <person name="Gruffaz C."/>
            <person name="Haugen E."/>
            <person name="Hourcade E."/>
            <person name="Levy R."/>
            <person name="Mangenot S."/>
            <person name="Muller E."/>
            <person name="Nadalig T."/>
            <person name="Pagni M."/>
            <person name="Penny C."/>
            <person name="Peyraud R."/>
            <person name="Robinson D.G."/>
            <person name="Roche D."/>
            <person name="Rouy Z."/>
            <person name="Saenampechek C."/>
            <person name="Salvignol G."/>
            <person name="Vallenet D."/>
            <person name="Wu Z."/>
            <person name="Marx C.J."/>
            <person name="Vorholt J.A."/>
            <person name="Olson M.V."/>
            <person name="Kaul R."/>
            <person name="Weissenbach J."/>
            <person name="Medigue C."/>
            <person name="Lidstrom M.E."/>
        </authorList>
    </citation>
    <scope>NUCLEOTIDE SEQUENCE [LARGE SCALE GENOMIC DNA]</scope>
    <source>
        <strain evidence="2">ATCC 14718 / DSM 1338 / JCM 2805 / NCIMB 9133 / AM1</strain>
    </source>
</reference>
<organism evidence="1 2">
    <name type="scientific">Methylorubrum extorquens (strain ATCC 14718 / DSM 1338 / JCM 2805 / NCIMB 9133 / AM1)</name>
    <name type="common">Methylobacterium extorquens</name>
    <dbReference type="NCBI Taxonomy" id="272630"/>
    <lineage>
        <taxon>Bacteria</taxon>
        <taxon>Pseudomonadati</taxon>
        <taxon>Pseudomonadota</taxon>
        <taxon>Alphaproteobacteria</taxon>
        <taxon>Hyphomicrobiales</taxon>
        <taxon>Methylobacteriaceae</taxon>
        <taxon>Methylorubrum</taxon>
    </lineage>
</organism>
<dbReference type="EMBL" id="CP001511">
    <property type="protein sequence ID" value="ACS43677.1"/>
    <property type="molecule type" value="Genomic_DNA"/>
</dbReference>
<protein>
    <submittedName>
        <fullName evidence="1">Uncharacterized protein</fullName>
    </submittedName>
</protein>
<sequence length="202" mass="22214">MTRPRPFFLRRGYAAYTAGAAGPDDDAMTNFEQIVGRSGPQPAHATGHDPVWAWSREEIEAHYTQGHCHVLAVALRRLTGLPLAALWNPFEWHVEPDENGQGGVPEIVHVYVTTADGDVIDIRGERTLEDLRRSEAGPDWEACPYGPLTDERLQELVYETGNLCPYDEAYVEEALEVIRRSPGLSDAVARHAAGACPSGPRG</sequence>
<keyword evidence="1" id="KW-0614">Plasmid</keyword>
<dbReference type="AlphaFoldDB" id="C5B5E5"/>
<accession>C5B5E5</accession>
<geneLocation type="plasmid" evidence="1 2">
    <name>megaplasmid</name>
</geneLocation>
<evidence type="ECO:0000313" key="1">
    <source>
        <dbReference type="EMBL" id="ACS43677.1"/>
    </source>
</evidence>
<name>C5B5E5_METEA</name>
<dbReference type="KEGG" id="mea:Mex_2p0839"/>